<protein>
    <submittedName>
        <fullName evidence="1">Aspartyl-phosphate phosphatase Spo0E family protein</fullName>
    </submittedName>
</protein>
<keyword evidence="2" id="KW-1185">Reference proteome</keyword>
<evidence type="ECO:0000313" key="2">
    <source>
        <dbReference type="Proteomes" id="UP000294292"/>
    </source>
</evidence>
<dbReference type="Pfam" id="PF09388">
    <property type="entry name" value="SpoOE-like"/>
    <property type="match status" value="1"/>
</dbReference>
<dbReference type="RefSeq" id="WP_134210952.1">
    <property type="nucleotide sequence ID" value="NZ_CP038015.1"/>
</dbReference>
<dbReference type="InterPro" id="IPR018540">
    <property type="entry name" value="Spo0E-like"/>
</dbReference>
<dbReference type="GO" id="GO:0043937">
    <property type="term" value="P:regulation of sporulation"/>
    <property type="evidence" value="ECO:0007669"/>
    <property type="project" value="InterPro"/>
</dbReference>
<dbReference type="InterPro" id="IPR036638">
    <property type="entry name" value="HLH_DNA-bd_sf"/>
</dbReference>
<dbReference type="GO" id="GO:0046983">
    <property type="term" value="F:protein dimerization activity"/>
    <property type="evidence" value="ECO:0007669"/>
    <property type="project" value="InterPro"/>
</dbReference>
<dbReference type="AlphaFoldDB" id="A0A4P7A0S5"/>
<evidence type="ECO:0000313" key="1">
    <source>
        <dbReference type="EMBL" id="QBP42402.1"/>
    </source>
</evidence>
<dbReference type="Gene3D" id="4.10.280.10">
    <property type="entry name" value="Helix-loop-helix DNA-binding domain"/>
    <property type="match status" value="1"/>
</dbReference>
<dbReference type="Proteomes" id="UP000294292">
    <property type="component" value="Chromosome"/>
</dbReference>
<name>A0A4P7A0S5_9BACL</name>
<dbReference type="OrthoDB" id="2973153at2"/>
<dbReference type="KEGG" id="panc:E2636_15120"/>
<reference evidence="1 2" key="1">
    <citation type="submission" date="2019-03" db="EMBL/GenBank/DDBJ databases">
        <title>Complete genome sequence of Paenisporosarcina antarctica CGMCC 1.6503T.</title>
        <authorList>
            <person name="Rong J.-C."/>
            <person name="Chi N.-Y."/>
            <person name="Zhang Q.-F."/>
        </authorList>
    </citation>
    <scope>NUCLEOTIDE SEQUENCE [LARGE SCALE GENOMIC DNA]</scope>
    <source>
        <strain evidence="1 2">CGMCC 1.6503</strain>
    </source>
</reference>
<gene>
    <name evidence="1" type="ORF">E2636_15120</name>
</gene>
<accession>A0A4P7A0S5</accession>
<organism evidence="1 2">
    <name type="scientific">Paenisporosarcina antarctica</name>
    <dbReference type="NCBI Taxonomy" id="417367"/>
    <lineage>
        <taxon>Bacteria</taxon>
        <taxon>Bacillati</taxon>
        <taxon>Bacillota</taxon>
        <taxon>Bacilli</taxon>
        <taxon>Bacillales</taxon>
        <taxon>Caryophanaceae</taxon>
        <taxon>Paenisporosarcina</taxon>
    </lineage>
</organism>
<dbReference type="EMBL" id="CP038015">
    <property type="protein sequence ID" value="QBP42402.1"/>
    <property type="molecule type" value="Genomic_DNA"/>
</dbReference>
<proteinExistence type="predicted"/>
<dbReference type="SUPFAM" id="SSF140500">
    <property type="entry name" value="BAS1536-like"/>
    <property type="match status" value="1"/>
</dbReference>
<sequence length="62" mass="7331">MTRTRTVYKQYLLLKQINLKKKDMYNKAKELGYTHTLVVACSQELDKLLNKYQGIFSFKRAG</sequence>
<dbReference type="InterPro" id="IPR037208">
    <property type="entry name" value="Spo0E-like_sf"/>
</dbReference>